<sequence>MEEALEVEDLEERKDVRLEKEAGGQGGLPFLRLGGEKVPGLPLACCRLHTETGRGLQHLQELPHHHRHQHTNHRHDNKTRDEQTTLNSSLTHVPQQTRLVLLQNLYTGKQESEGRA</sequence>
<feature type="compositionally biased region" description="Basic residues" evidence="1">
    <location>
        <begin position="64"/>
        <end position="77"/>
    </location>
</feature>
<proteinExistence type="predicted"/>
<protein>
    <submittedName>
        <fullName evidence="2">Uncharacterized protein</fullName>
    </submittedName>
</protein>
<accession>A0A5B7DQ57</accession>
<comment type="caution">
    <text evidence="2">The sequence shown here is derived from an EMBL/GenBank/DDBJ whole genome shotgun (WGS) entry which is preliminary data.</text>
</comment>
<reference evidence="2 3" key="1">
    <citation type="submission" date="2019-05" db="EMBL/GenBank/DDBJ databases">
        <title>Another draft genome of Portunus trituberculatus and its Hox gene families provides insights of decapod evolution.</title>
        <authorList>
            <person name="Jeong J.-H."/>
            <person name="Song I."/>
            <person name="Kim S."/>
            <person name="Choi T."/>
            <person name="Kim D."/>
            <person name="Ryu S."/>
            <person name="Kim W."/>
        </authorList>
    </citation>
    <scope>NUCLEOTIDE SEQUENCE [LARGE SCALE GENOMIC DNA]</scope>
    <source>
        <tissue evidence="2">Muscle</tissue>
    </source>
</reference>
<organism evidence="2 3">
    <name type="scientific">Portunus trituberculatus</name>
    <name type="common">Swimming crab</name>
    <name type="synonym">Neptunus trituberculatus</name>
    <dbReference type="NCBI Taxonomy" id="210409"/>
    <lineage>
        <taxon>Eukaryota</taxon>
        <taxon>Metazoa</taxon>
        <taxon>Ecdysozoa</taxon>
        <taxon>Arthropoda</taxon>
        <taxon>Crustacea</taxon>
        <taxon>Multicrustacea</taxon>
        <taxon>Malacostraca</taxon>
        <taxon>Eumalacostraca</taxon>
        <taxon>Eucarida</taxon>
        <taxon>Decapoda</taxon>
        <taxon>Pleocyemata</taxon>
        <taxon>Brachyura</taxon>
        <taxon>Eubrachyura</taxon>
        <taxon>Portunoidea</taxon>
        <taxon>Portunidae</taxon>
        <taxon>Portuninae</taxon>
        <taxon>Portunus</taxon>
    </lineage>
</organism>
<dbReference type="Proteomes" id="UP000324222">
    <property type="component" value="Unassembled WGS sequence"/>
</dbReference>
<dbReference type="AlphaFoldDB" id="A0A5B7DQ57"/>
<gene>
    <name evidence="2" type="ORF">E2C01_016276</name>
</gene>
<dbReference type="EMBL" id="VSRR010001181">
    <property type="protein sequence ID" value="MPC23237.1"/>
    <property type="molecule type" value="Genomic_DNA"/>
</dbReference>
<name>A0A5B7DQ57_PORTR</name>
<evidence type="ECO:0000256" key="1">
    <source>
        <dbReference type="SAM" id="MobiDB-lite"/>
    </source>
</evidence>
<keyword evidence="3" id="KW-1185">Reference proteome</keyword>
<feature type="region of interest" description="Disordered" evidence="1">
    <location>
        <begin position="63"/>
        <end position="92"/>
    </location>
</feature>
<evidence type="ECO:0000313" key="2">
    <source>
        <dbReference type="EMBL" id="MPC23237.1"/>
    </source>
</evidence>
<evidence type="ECO:0000313" key="3">
    <source>
        <dbReference type="Proteomes" id="UP000324222"/>
    </source>
</evidence>